<evidence type="ECO:0000256" key="7">
    <source>
        <dbReference type="ARBA" id="ARBA00022989"/>
    </source>
</evidence>
<dbReference type="GO" id="GO:0004016">
    <property type="term" value="F:adenylate cyclase activity"/>
    <property type="evidence" value="ECO:0007669"/>
    <property type="project" value="TreeGrafter"/>
</dbReference>
<reference evidence="20" key="3">
    <citation type="submission" date="2015-06" db="UniProtKB">
        <authorList>
            <consortium name="EnsemblMetazoa"/>
        </authorList>
    </citation>
    <scope>IDENTIFICATION</scope>
</reference>
<dbReference type="Pfam" id="PF00211">
    <property type="entry name" value="Guanylate_cyc"/>
    <property type="match status" value="1"/>
</dbReference>
<dbReference type="GO" id="GO:0004383">
    <property type="term" value="F:guanylate cyclase activity"/>
    <property type="evidence" value="ECO:0007669"/>
    <property type="project" value="UniProtKB-EC"/>
</dbReference>
<dbReference type="GO" id="GO:0005886">
    <property type="term" value="C:plasma membrane"/>
    <property type="evidence" value="ECO:0007669"/>
    <property type="project" value="TreeGrafter"/>
</dbReference>
<dbReference type="InterPro" id="IPR018297">
    <property type="entry name" value="A/G_cyclase_CS"/>
</dbReference>
<evidence type="ECO:0000256" key="13">
    <source>
        <dbReference type="ARBA" id="ARBA00023293"/>
    </source>
</evidence>
<evidence type="ECO:0000256" key="4">
    <source>
        <dbReference type="ARBA" id="ARBA00022692"/>
    </source>
</evidence>
<sequence>MRAMTKMKADGAVAFIGPEDTCATEGRLASAWNLPMITFNCRDFVNKEGTFVRTMPSTTGVCRSLISLLLFYGWTRYTPIVQNTSFLQEAANTLRNLALVRGIDVNEPIGSEFIALFRCESSRSRMFKCVLFHFAVYVLFGDPDVMIDFIRSMYGSGLLRGDEVVIAVQDEPYHPSKKTDYAFKSEYTEFLNKTKYYSTRPPISRPVLPSVLSSNMKVRVNDIAAYLFDAVKLYVDAVHALWRNNEDYTNGTAVTDRIKGRYYDSVQGHKMYVDQYGDTEANYTVLSLQNFVSDKATKLSPRSLEYFGKSLEPVASFKASGGEIPTIKWPNGNPPLAIPRCGFDGELCKFKPASHWMEFIPPTVCDIHLILFPRHYIYEQKLDSLTWRIDFKDLLMAEPDLFQHKTYGRLSYLSTEDSREDANYGRNTFTKVASCKGSLVAVKLIKKRHVEITRAVKKELYLMREMSHDNVNRFIGACIDPPGICIVTQYCARGSLEDILDNEDMHLDEMLIASLVFDLLKGMIYLHDSEIVSHGNLKSSNCLVDSRWVLRVSDFGLHTFKAPDITTFIQNEEDHYRRLISRAPELLREPYAPAQGTQRGDVYSFGLILYELHGRSGPWGRSLLSAKEIVAKVVQFPVDTFPFRPDVSQIQCEDFVIRCIQEAWQEDPDMRPDFKYIRMRLKPMQNGLRSNIFDNMLAIMEKYATALETLVEERTTQLAEEKKKTETLLLRMLPKSVAEQLIRGESVIPEHYESVTIYFSDIVGFTTLSASSNPMQVVDMLNDLYTLFDSIIESYDVYKVETIGDAYMVVSGLPLRNGDNHAGEIASMSLHLLSAIKGYKIRHMPEEMLKLRIGIHSGSCVAGVVGLKMPRYCLFGDTVNTASRMESTGLPLTIHCSPQCRLLLQRLGGYHLFERGLVNIKGKGEMFTWFLKGEDKAQRLRRISRDVPREEGSLFSRFSCSHLSGIKRIPSTASASTLSLRDEGVRPVAPQQQLSPYEEDLLPNGHSHDASKRLLGDTDSCECVSAL</sequence>
<evidence type="ECO:0000259" key="17">
    <source>
        <dbReference type="PROSITE" id="PS50011"/>
    </source>
</evidence>
<keyword evidence="12 14" id="KW-0456">Lyase</keyword>
<keyword evidence="7" id="KW-1133">Transmembrane helix</keyword>
<name>R7TEV5_CAPTE</name>
<accession>R7TEV5</accession>
<dbReference type="EC" id="4.6.1.2" evidence="3 15"/>
<dbReference type="PROSITE" id="PS00452">
    <property type="entry name" value="GUANYLATE_CYCLASE_1"/>
    <property type="match status" value="1"/>
</dbReference>
<keyword evidence="5" id="KW-0732">Signal</keyword>
<dbReference type="InterPro" id="IPR029787">
    <property type="entry name" value="Nucleotide_cyclase"/>
</dbReference>
<dbReference type="SMART" id="SM00044">
    <property type="entry name" value="CYCc"/>
    <property type="match status" value="1"/>
</dbReference>
<dbReference type="CDD" id="cd07302">
    <property type="entry name" value="CHD"/>
    <property type="match status" value="1"/>
</dbReference>
<comment type="similarity">
    <text evidence="14">Belongs to the adenylyl cyclase class-4/guanylyl cyclase family.</text>
</comment>
<evidence type="ECO:0000256" key="3">
    <source>
        <dbReference type="ARBA" id="ARBA00012202"/>
    </source>
</evidence>
<keyword evidence="4" id="KW-0812">Transmembrane</keyword>
<dbReference type="SUPFAM" id="SSF56112">
    <property type="entry name" value="Protein kinase-like (PK-like)"/>
    <property type="match status" value="1"/>
</dbReference>
<feature type="domain" description="Guanylate cyclase" evidence="18">
    <location>
        <begin position="756"/>
        <end position="886"/>
    </location>
</feature>
<evidence type="ECO:0000256" key="11">
    <source>
        <dbReference type="ARBA" id="ARBA00023180"/>
    </source>
</evidence>
<feature type="domain" description="Protein kinase" evidence="17">
    <location>
        <begin position="418"/>
        <end position="688"/>
    </location>
</feature>
<keyword evidence="8" id="KW-0342">GTP-binding</keyword>
<dbReference type="Gene3D" id="3.30.70.1230">
    <property type="entry name" value="Nucleotide cyclase"/>
    <property type="match status" value="1"/>
</dbReference>
<dbReference type="STRING" id="283909.R7TEV5"/>
<evidence type="ECO:0000256" key="6">
    <source>
        <dbReference type="ARBA" id="ARBA00022741"/>
    </source>
</evidence>
<evidence type="ECO:0000256" key="16">
    <source>
        <dbReference type="SAM" id="MobiDB-lite"/>
    </source>
</evidence>
<dbReference type="InterPro" id="IPR000719">
    <property type="entry name" value="Prot_kinase_dom"/>
</dbReference>
<keyword evidence="6" id="KW-0547">Nucleotide-binding</keyword>
<keyword evidence="21" id="KW-1185">Reference proteome</keyword>
<keyword evidence="11" id="KW-0325">Glycoprotein</keyword>
<proteinExistence type="inferred from homology"/>
<dbReference type="FunFam" id="1.10.510.10:FF:000420">
    <property type="entry name" value="Guanylate cyclase"/>
    <property type="match status" value="1"/>
</dbReference>
<evidence type="ECO:0000256" key="12">
    <source>
        <dbReference type="ARBA" id="ARBA00023239"/>
    </source>
</evidence>
<evidence type="ECO:0000313" key="20">
    <source>
        <dbReference type="EnsemblMetazoa" id="CapteP179122"/>
    </source>
</evidence>
<evidence type="ECO:0000256" key="1">
    <source>
        <dbReference type="ARBA" id="ARBA00001436"/>
    </source>
</evidence>
<dbReference type="Pfam" id="PF07714">
    <property type="entry name" value="PK_Tyr_Ser-Thr"/>
    <property type="match status" value="1"/>
</dbReference>
<comment type="subcellular location">
    <subcellularLocation>
        <location evidence="2">Membrane</location>
        <topology evidence="2">Single-pass type I membrane protein</topology>
    </subcellularLocation>
</comment>
<dbReference type="HOGENOM" id="CLU_001072_1_2_1"/>
<dbReference type="InterPro" id="IPR050401">
    <property type="entry name" value="Cyclic_nucleotide_synthase"/>
</dbReference>
<dbReference type="OMA" id="EAGPYHD"/>
<dbReference type="SUPFAM" id="SSF55073">
    <property type="entry name" value="Nucleotide cyclase"/>
    <property type="match status" value="1"/>
</dbReference>
<dbReference type="GO" id="GO:0005525">
    <property type="term" value="F:GTP binding"/>
    <property type="evidence" value="ECO:0007669"/>
    <property type="project" value="UniProtKB-KW"/>
</dbReference>
<evidence type="ECO:0000256" key="15">
    <source>
        <dbReference type="RuleBase" id="RU003431"/>
    </source>
</evidence>
<evidence type="ECO:0000256" key="10">
    <source>
        <dbReference type="ARBA" id="ARBA00023170"/>
    </source>
</evidence>
<dbReference type="InterPro" id="IPR011009">
    <property type="entry name" value="Kinase-like_dom_sf"/>
</dbReference>
<organism evidence="19">
    <name type="scientific">Capitella teleta</name>
    <name type="common">Polychaete worm</name>
    <dbReference type="NCBI Taxonomy" id="283909"/>
    <lineage>
        <taxon>Eukaryota</taxon>
        <taxon>Metazoa</taxon>
        <taxon>Spiralia</taxon>
        <taxon>Lophotrochozoa</taxon>
        <taxon>Annelida</taxon>
        <taxon>Polychaeta</taxon>
        <taxon>Sedentaria</taxon>
        <taxon>Scolecida</taxon>
        <taxon>Capitellidae</taxon>
        <taxon>Capitella</taxon>
    </lineage>
</organism>
<evidence type="ECO:0000256" key="8">
    <source>
        <dbReference type="ARBA" id="ARBA00023134"/>
    </source>
</evidence>
<dbReference type="GO" id="GO:0035556">
    <property type="term" value="P:intracellular signal transduction"/>
    <property type="evidence" value="ECO:0007669"/>
    <property type="project" value="InterPro"/>
</dbReference>
<dbReference type="AlphaFoldDB" id="R7TEV5"/>
<evidence type="ECO:0000313" key="21">
    <source>
        <dbReference type="Proteomes" id="UP000014760"/>
    </source>
</evidence>
<dbReference type="CDD" id="cd14042">
    <property type="entry name" value="PK_GC-A_B"/>
    <property type="match status" value="1"/>
</dbReference>
<feature type="region of interest" description="Disordered" evidence="16">
    <location>
        <begin position="980"/>
        <end position="1013"/>
    </location>
</feature>
<dbReference type="EMBL" id="AMQN01014569">
    <property type="status" value="NOT_ANNOTATED_CDS"/>
    <property type="molecule type" value="Genomic_DNA"/>
</dbReference>
<protein>
    <recommendedName>
        <fullName evidence="3 15">Guanylate cyclase</fullName>
        <ecNumber evidence="3 15">4.6.1.2</ecNumber>
    </recommendedName>
</protein>
<keyword evidence="13 15" id="KW-0141">cGMP biosynthesis</keyword>
<dbReference type="GO" id="GO:0004672">
    <property type="term" value="F:protein kinase activity"/>
    <property type="evidence" value="ECO:0007669"/>
    <property type="project" value="InterPro"/>
</dbReference>
<dbReference type="GO" id="GO:0005524">
    <property type="term" value="F:ATP binding"/>
    <property type="evidence" value="ECO:0007669"/>
    <property type="project" value="InterPro"/>
</dbReference>
<gene>
    <name evidence="19" type="ORF">CAPTEDRAFT_179122</name>
</gene>
<evidence type="ECO:0000256" key="5">
    <source>
        <dbReference type="ARBA" id="ARBA00022729"/>
    </source>
</evidence>
<evidence type="ECO:0000256" key="9">
    <source>
        <dbReference type="ARBA" id="ARBA00023136"/>
    </source>
</evidence>
<dbReference type="PANTHER" id="PTHR11920">
    <property type="entry name" value="GUANYLYL CYCLASE"/>
    <property type="match status" value="1"/>
</dbReference>
<keyword evidence="9" id="KW-0472">Membrane</keyword>
<keyword evidence="10" id="KW-0675">Receptor</keyword>
<dbReference type="EMBL" id="KB311063">
    <property type="protein sequence ID" value="ELT90007.1"/>
    <property type="molecule type" value="Genomic_DNA"/>
</dbReference>
<dbReference type="PROSITE" id="PS50125">
    <property type="entry name" value="GUANYLATE_CYCLASE_2"/>
    <property type="match status" value="1"/>
</dbReference>
<reference evidence="19 21" key="2">
    <citation type="journal article" date="2013" name="Nature">
        <title>Insights into bilaterian evolution from three spiralian genomes.</title>
        <authorList>
            <person name="Simakov O."/>
            <person name="Marletaz F."/>
            <person name="Cho S.J."/>
            <person name="Edsinger-Gonzales E."/>
            <person name="Havlak P."/>
            <person name="Hellsten U."/>
            <person name="Kuo D.H."/>
            <person name="Larsson T."/>
            <person name="Lv J."/>
            <person name="Arendt D."/>
            <person name="Savage R."/>
            <person name="Osoegawa K."/>
            <person name="de Jong P."/>
            <person name="Grimwood J."/>
            <person name="Chapman J.A."/>
            <person name="Shapiro H."/>
            <person name="Aerts A."/>
            <person name="Otillar R.P."/>
            <person name="Terry A.Y."/>
            <person name="Boore J.L."/>
            <person name="Grigoriev I.V."/>
            <person name="Lindberg D.R."/>
            <person name="Seaver E.C."/>
            <person name="Weisblat D.A."/>
            <person name="Putnam N.H."/>
            <person name="Rokhsar D.S."/>
        </authorList>
    </citation>
    <scope>NUCLEOTIDE SEQUENCE</scope>
    <source>
        <strain evidence="19 21">I ESC-2004</strain>
    </source>
</reference>
<dbReference type="Gene3D" id="1.10.510.10">
    <property type="entry name" value="Transferase(Phosphotransferase) domain 1"/>
    <property type="match status" value="1"/>
</dbReference>
<dbReference type="PROSITE" id="PS50011">
    <property type="entry name" value="PROTEIN_KINASE_DOM"/>
    <property type="match status" value="1"/>
</dbReference>
<evidence type="ECO:0000256" key="2">
    <source>
        <dbReference type="ARBA" id="ARBA00004479"/>
    </source>
</evidence>
<dbReference type="OrthoDB" id="1890790at2759"/>
<dbReference type="FunFam" id="3.30.70.1230:FF:000004">
    <property type="entry name" value="Guanylate cyclase"/>
    <property type="match status" value="1"/>
</dbReference>
<dbReference type="InterPro" id="IPR001245">
    <property type="entry name" value="Ser-Thr/Tyr_kinase_cat_dom"/>
</dbReference>
<evidence type="ECO:0000256" key="14">
    <source>
        <dbReference type="RuleBase" id="RU000405"/>
    </source>
</evidence>
<dbReference type="PANTHER" id="PTHR11920:SF501">
    <property type="entry name" value="GUANYLATE CYCLASE 32E"/>
    <property type="match status" value="1"/>
</dbReference>
<reference evidence="21" key="1">
    <citation type="submission" date="2012-12" db="EMBL/GenBank/DDBJ databases">
        <authorList>
            <person name="Hellsten U."/>
            <person name="Grimwood J."/>
            <person name="Chapman J.A."/>
            <person name="Shapiro H."/>
            <person name="Aerts A."/>
            <person name="Otillar R.P."/>
            <person name="Terry A.Y."/>
            <person name="Boore J.L."/>
            <person name="Simakov O."/>
            <person name="Marletaz F."/>
            <person name="Cho S.-J."/>
            <person name="Edsinger-Gonzales E."/>
            <person name="Havlak P."/>
            <person name="Kuo D.-H."/>
            <person name="Larsson T."/>
            <person name="Lv J."/>
            <person name="Arendt D."/>
            <person name="Savage R."/>
            <person name="Osoegawa K."/>
            <person name="de Jong P."/>
            <person name="Lindberg D.R."/>
            <person name="Seaver E.C."/>
            <person name="Weisblat D.A."/>
            <person name="Putnam N.H."/>
            <person name="Grigoriev I.V."/>
            <person name="Rokhsar D.S."/>
        </authorList>
    </citation>
    <scope>NUCLEOTIDE SEQUENCE</scope>
    <source>
        <strain evidence="21">I ESC-2004</strain>
    </source>
</reference>
<comment type="catalytic activity">
    <reaction evidence="1 15">
        <text>GTP = 3',5'-cyclic GMP + diphosphate</text>
        <dbReference type="Rhea" id="RHEA:13665"/>
        <dbReference type="ChEBI" id="CHEBI:33019"/>
        <dbReference type="ChEBI" id="CHEBI:37565"/>
        <dbReference type="ChEBI" id="CHEBI:57746"/>
        <dbReference type="EC" id="4.6.1.2"/>
    </reaction>
</comment>
<dbReference type="Proteomes" id="UP000014760">
    <property type="component" value="Unassembled WGS sequence"/>
</dbReference>
<dbReference type="Gene3D" id="3.40.50.2300">
    <property type="match status" value="3"/>
</dbReference>
<dbReference type="InterPro" id="IPR001054">
    <property type="entry name" value="A/G_cyclase"/>
</dbReference>
<dbReference type="Pfam" id="PF01094">
    <property type="entry name" value="ANF_receptor"/>
    <property type="match status" value="1"/>
</dbReference>
<evidence type="ECO:0000259" key="18">
    <source>
        <dbReference type="PROSITE" id="PS50125"/>
    </source>
</evidence>
<dbReference type="SUPFAM" id="SSF53822">
    <property type="entry name" value="Periplasmic binding protein-like I"/>
    <property type="match status" value="1"/>
</dbReference>
<dbReference type="InterPro" id="IPR001828">
    <property type="entry name" value="ANF_lig-bd_rcpt"/>
</dbReference>
<evidence type="ECO:0000313" key="19">
    <source>
        <dbReference type="EMBL" id="ELT90007.1"/>
    </source>
</evidence>
<dbReference type="EnsemblMetazoa" id="CapteT179122">
    <property type="protein sequence ID" value="CapteP179122"/>
    <property type="gene ID" value="CapteG179122"/>
</dbReference>
<dbReference type="InterPro" id="IPR028082">
    <property type="entry name" value="Peripla_BP_I"/>
</dbReference>
<dbReference type="GO" id="GO:0001653">
    <property type="term" value="F:peptide receptor activity"/>
    <property type="evidence" value="ECO:0007669"/>
    <property type="project" value="TreeGrafter"/>
</dbReference>
<dbReference type="GO" id="GO:0007168">
    <property type="term" value="P:receptor guanylyl cyclase signaling pathway"/>
    <property type="evidence" value="ECO:0007669"/>
    <property type="project" value="TreeGrafter"/>
</dbReference>